<dbReference type="EMBL" id="QGKY02001925">
    <property type="protein sequence ID" value="KAF2548187.1"/>
    <property type="molecule type" value="Genomic_DNA"/>
</dbReference>
<proteinExistence type="predicted"/>
<comment type="caution">
    <text evidence="1">The sequence shown here is derived from an EMBL/GenBank/DDBJ whole genome shotgun (WGS) entry which is preliminary data.</text>
</comment>
<name>A0A8S9GVU1_BRACR</name>
<dbReference type="AlphaFoldDB" id="A0A8S9GVU1"/>
<reference evidence="1" key="1">
    <citation type="submission" date="2019-12" db="EMBL/GenBank/DDBJ databases">
        <title>Genome sequencing and annotation of Brassica cretica.</title>
        <authorList>
            <person name="Studholme D.J."/>
            <person name="Sarris P.F."/>
        </authorList>
    </citation>
    <scope>NUCLEOTIDE SEQUENCE</scope>
    <source>
        <strain evidence="1">PFS-102/07</strain>
        <tissue evidence="1">Leaf</tissue>
    </source>
</reference>
<organism evidence="1">
    <name type="scientific">Brassica cretica</name>
    <name type="common">Mustard</name>
    <dbReference type="NCBI Taxonomy" id="69181"/>
    <lineage>
        <taxon>Eukaryota</taxon>
        <taxon>Viridiplantae</taxon>
        <taxon>Streptophyta</taxon>
        <taxon>Embryophyta</taxon>
        <taxon>Tracheophyta</taxon>
        <taxon>Spermatophyta</taxon>
        <taxon>Magnoliopsida</taxon>
        <taxon>eudicotyledons</taxon>
        <taxon>Gunneridae</taxon>
        <taxon>Pentapetalae</taxon>
        <taxon>rosids</taxon>
        <taxon>malvids</taxon>
        <taxon>Brassicales</taxon>
        <taxon>Brassicaceae</taxon>
        <taxon>Brassiceae</taxon>
        <taxon>Brassica</taxon>
    </lineage>
</organism>
<sequence length="190" mass="21217">MSLRRSDPTRVTLPTSDCRYACSSCERVKDSASLIPRDFVDDFTSTTRVREPACLNPRQDVATHADHASGYSIPRRRPRVTHGWFLFDNAGKGTRVATPRVMVSSRFSVFVRAGTASRVARVVQAASELSVVSCQRGLVNPCGTTRVAIIHTQPNFTLRFFSNHNASKHLQSLFEILHCLIKTHECNMDP</sequence>
<gene>
    <name evidence="1" type="ORF">F2Q70_00021109</name>
</gene>
<accession>A0A8S9GVU1</accession>
<evidence type="ECO:0000313" key="1">
    <source>
        <dbReference type="EMBL" id="KAF2548187.1"/>
    </source>
</evidence>
<protein>
    <submittedName>
        <fullName evidence="1">Uncharacterized protein</fullName>
    </submittedName>
</protein>